<feature type="domain" description="Growth hormone/erythropoietin receptor ligand binding" evidence="4">
    <location>
        <begin position="1"/>
        <end position="46"/>
    </location>
</feature>
<organism evidence="5 6">
    <name type="scientific">Cirrhinus mrigala</name>
    <name type="common">Mrigala</name>
    <dbReference type="NCBI Taxonomy" id="683832"/>
    <lineage>
        <taxon>Eukaryota</taxon>
        <taxon>Metazoa</taxon>
        <taxon>Chordata</taxon>
        <taxon>Craniata</taxon>
        <taxon>Vertebrata</taxon>
        <taxon>Euteleostomi</taxon>
        <taxon>Actinopterygii</taxon>
        <taxon>Neopterygii</taxon>
        <taxon>Teleostei</taxon>
        <taxon>Ostariophysi</taxon>
        <taxon>Cypriniformes</taxon>
        <taxon>Cyprinidae</taxon>
        <taxon>Labeoninae</taxon>
        <taxon>Labeonini</taxon>
        <taxon>Cirrhinus</taxon>
    </lineage>
</organism>
<proteinExistence type="predicted"/>
<dbReference type="SUPFAM" id="SSF49265">
    <property type="entry name" value="Fibronectin type III"/>
    <property type="match status" value="1"/>
</dbReference>
<feature type="non-terminal residue" evidence="5">
    <location>
        <position position="1"/>
    </location>
</feature>
<reference evidence="5 6" key="1">
    <citation type="submission" date="2024-05" db="EMBL/GenBank/DDBJ databases">
        <title>Genome sequencing and assembly of Indian major carp, Cirrhinus mrigala (Hamilton, 1822).</title>
        <authorList>
            <person name="Mohindra V."/>
            <person name="Chowdhury L.M."/>
            <person name="Lal K."/>
            <person name="Jena J.K."/>
        </authorList>
    </citation>
    <scope>NUCLEOTIDE SEQUENCE [LARGE SCALE GENOMIC DNA]</scope>
    <source>
        <strain evidence="5">CM1030</strain>
        <tissue evidence="5">Blood</tissue>
    </source>
</reference>
<dbReference type="EMBL" id="JAMKFB020000021">
    <property type="protein sequence ID" value="KAL0163146.1"/>
    <property type="molecule type" value="Genomic_DNA"/>
</dbReference>
<dbReference type="Pfam" id="PF09067">
    <property type="entry name" value="EpoR_lig-bind"/>
    <property type="match status" value="1"/>
</dbReference>
<dbReference type="InterPro" id="IPR036116">
    <property type="entry name" value="FN3_sf"/>
</dbReference>
<dbReference type="InterPro" id="IPR015152">
    <property type="entry name" value="Growth/epo_recpt_lig-bind"/>
</dbReference>
<protein>
    <recommendedName>
        <fullName evidence="4">Growth hormone/erythropoietin receptor ligand binding domain-containing protein</fullName>
    </recommendedName>
</protein>
<keyword evidence="1" id="KW-0732">Signal</keyword>
<keyword evidence="3" id="KW-0325">Glycoprotein</keyword>
<dbReference type="Proteomes" id="UP001529510">
    <property type="component" value="Unassembled WGS sequence"/>
</dbReference>
<sequence length="50" mass="5571">CPDYRTAGENSCFFNKNDTSLWVNYNITVVATNALGKNISDPVEVDVVYI</sequence>
<evidence type="ECO:0000313" key="5">
    <source>
        <dbReference type="EMBL" id="KAL0163146.1"/>
    </source>
</evidence>
<evidence type="ECO:0000313" key="6">
    <source>
        <dbReference type="Proteomes" id="UP001529510"/>
    </source>
</evidence>
<accession>A0ABD0NQD4</accession>
<dbReference type="Gene3D" id="2.60.40.10">
    <property type="entry name" value="Immunoglobulins"/>
    <property type="match status" value="1"/>
</dbReference>
<dbReference type="InterPro" id="IPR013783">
    <property type="entry name" value="Ig-like_fold"/>
</dbReference>
<dbReference type="AlphaFoldDB" id="A0ABD0NQD4"/>
<keyword evidence="2" id="KW-0675">Receptor</keyword>
<name>A0ABD0NQD4_CIRMR</name>
<evidence type="ECO:0000259" key="4">
    <source>
        <dbReference type="Pfam" id="PF09067"/>
    </source>
</evidence>
<feature type="non-terminal residue" evidence="5">
    <location>
        <position position="50"/>
    </location>
</feature>
<evidence type="ECO:0000256" key="2">
    <source>
        <dbReference type="ARBA" id="ARBA00023170"/>
    </source>
</evidence>
<gene>
    <name evidence="5" type="ORF">M9458_042542</name>
</gene>
<comment type="caution">
    <text evidence="5">The sequence shown here is derived from an EMBL/GenBank/DDBJ whole genome shotgun (WGS) entry which is preliminary data.</text>
</comment>
<evidence type="ECO:0000256" key="1">
    <source>
        <dbReference type="ARBA" id="ARBA00022729"/>
    </source>
</evidence>
<evidence type="ECO:0000256" key="3">
    <source>
        <dbReference type="ARBA" id="ARBA00023180"/>
    </source>
</evidence>
<keyword evidence="6" id="KW-1185">Reference proteome</keyword>